<feature type="transmembrane region" description="Helical" evidence="1">
    <location>
        <begin position="12"/>
        <end position="34"/>
    </location>
</feature>
<evidence type="ECO:0000313" key="2">
    <source>
        <dbReference type="EMBL" id="CAB4615279.1"/>
    </source>
</evidence>
<keyword evidence="1" id="KW-0472">Membrane</keyword>
<reference evidence="3" key="1">
    <citation type="submission" date="2020-05" db="EMBL/GenBank/DDBJ databases">
        <authorList>
            <person name="Chiriac C."/>
            <person name="Salcher M."/>
            <person name="Ghai R."/>
            <person name="Kavagutti S V."/>
        </authorList>
    </citation>
    <scope>NUCLEOTIDE SEQUENCE</scope>
</reference>
<organism evidence="3">
    <name type="scientific">freshwater metagenome</name>
    <dbReference type="NCBI Taxonomy" id="449393"/>
    <lineage>
        <taxon>unclassified sequences</taxon>
        <taxon>metagenomes</taxon>
        <taxon>ecological metagenomes</taxon>
    </lineage>
</organism>
<keyword evidence="1" id="KW-0812">Transmembrane</keyword>
<dbReference type="EMBL" id="CAEZVB010000007">
    <property type="protein sequence ID" value="CAB4615279.1"/>
    <property type="molecule type" value="Genomic_DNA"/>
</dbReference>
<dbReference type="AlphaFoldDB" id="A0A6J6L7X6"/>
<name>A0A6J6L7X6_9ZZZZ</name>
<accession>A0A6J6L7X6</accession>
<sequence>MQNNASTPRQLRFAVFLQSFAALLLLGAGIVRISALGVDLWAVVFLILGLVAATAAVLILRVIRRS</sequence>
<proteinExistence type="predicted"/>
<dbReference type="EMBL" id="CAEZWR010000026">
    <property type="protein sequence ID" value="CAB4657851.1"/>
    <property type="molecule type" value="Genomic_DNA"/>
</dbReference>
<keyword evidence="1" id="KW-1133">Transmembrane helix</keyword>
<gene>
    <name evidence="2" type="ORF">UFOPK1908_00335</name>
    <name evidence="3" type="ORF">UFOPK2282_00346</name>
    <name evidence="4" type="ORF">UFOPK3576_01205</name>
</gene>
<feature type="transmembrane region" description="Helical" evidence="1">
    <location>
        <begin position="40"/>
        <end position="63"/>
    </location>
</feature>
<evidence type="ECO:0000256" key="1">
    <source>
        <dbReference type="SAM" id="Phobius"/>
    </source>
</evidence>
<evidence type="ECO:0000313" key="4">
    <source>
        <dbReference type="EMBL" id="CAB4912259.1"/>
    </source>
</evidence>
<evidence type="ECO:0000313" key="3">
    <source>
        <dbReference type="EMBL" id="CAB4657851.1"/>
    </source>
</evidence>
<protein>
    <submittedName>
        <fullName evidence="3">Unannotated protein</fullName>
    </submittedName>
</protein>
<dbReference type="EMBL" id="CAFBMO010000054">
    <property type="protein sequence ID" value="CAB4912259.1"/>
    <property type="molecule type" value="Genomic_DNA"/>
</dbReference>